<evidence type="ECO:0000256" key="1">
    <source>
        <dbReference type="ARBA" id="ARBA00008136"/>
    </source>
</evidence>
<evidence type="ECO:0000313" key="10">
    <source>
        <dbReference type="EMBL" id="UTI62819.1"/>
    </source>
</evidence>
<dbReference type="InterPro" id="IPR003738">
    <property type="entry name" value="SRAP"/>
</dbReference>
<accession>A0ABY5DPI0</accession>
<dbReference type="PANTHER" id="PTHR13604">
    <property type="entry name" value="DC12-RELATED"/>
    <property type="match status" value="1"/>
</dbReference>
<reference evidence="10 11" key="1">
    <citation type="submission" date="2022-06" db="EMBL/GenBank/DDBJ databases">
        <title>Paraconexibacter antarcticus.</title>
        <authorList>
            <person name="Kim C.S."/>
        </authorList>
    </citation>
    <scope>NUCLEOTIDE SEQUENCE [LARGE SCALE GENOMIC DNA]</scope>
    <source>
        <strain evidence="10 11">02-257</strain>
    </source>
</reference>
<evidence type="ECO:0000256" key="4">
    <source>
        <dbReference type="ARBA" id="ARBA00022801"/>
    </source>
</evidence>
<keyword evidence="11" id="KW-1185">Reference proteome</keyword>
<proteinExistence type="inferred from homology"/>
<keyword evidence="3" id="KW-0227">DNA damage</keyword>
<evidence type="ECO:0000256" key="2">
    <source>
        <dbReference type="ARBA" id="ARBA00022670"/>
    </source>
</evidence>
<evidence type="ECO:0000313" key="11">
    <source>
        <dbReference type="Proteomes" id="UP001056035"/>
    </source>
</evidence>
<evidence type="ECO:0000256" key="7">
    <source>
        <dbReference type="ARBA" id="ARBA00023239"/>
    </source>
</evidence>
<sequence length="236" mass="26126">MCGRYSLSGPNPAILRERFALGDDVPVRRRWNVAPGDEVLAVTTSREGEPRPDLLRWGLVPHWAKDVKAGYKMINARSETAGEKPAFSGALARRRCLILADGFYEWQPREGRRRKQPFWITRADGEPFAFAGLWATWHGGEEEVVRSCTILTTAANGALAPIHDRMPVILPGPDAERQWLDHGSPLGLVHDLMAPLPDRAVAAREVGYAVSDARHDEPDCLDPPPAPEPDAEPTLF</sequence>
<dbReference type="Gene3D" id="3.90.1680.10">
    <property type="entry name" value="SOS response associated peptidase-like"/>
    <property type="match status" value="1"/>
</dbReference>
<organism evidence="10 11">
    <name type="scientific">Paraconexibacter antarcticus</name>
    <dbReference type="NCBI Taxonomy" id="2949664"/>
    <lineage>
        <taxon>Bacteria</taxon>
        <taxon>Bacillati</taxon>
        <taxon>Actinomycetota</taxon>
        <taxon>Thermoleophilia</taxon>
        <taxon>Solirubrobacterales</taxon>
        <taxon>Paraconexibacteraceae</taxon>
        <taxon>Paraconexibacter</taxon>
    </lineage>
</organism>
<dbReference type="Proteomes" id="UP001056035">
    <property type="component" value="Chromosome"/>
</dbReference>
<gene>
    <name evidence="10" type="ORF">NBH00_15790</name>
</gene>
<protein>
    <recommendedName>
        <fullName evidence="8">Abasic site processing protein</fullName>
        <ecNumber evidence="8">3.4.-.-</ecNumber>
    </recommendedName>
</protein>
<keyword evidence="2 8" id="KW-0645">Protease</keyword>
<evidence type="ECO:0000256" key="9">
    <source>
        <dbReference type="SAM" id="MobiDB-lite"/>
    </source>
</evidence>
<evidence type="ECO:0000256" key="5">
    <source>
        <dbReference type="ARBA" id="ARBA00023124"/>
    </source>
</evidence>
<dbReference type="InterPro" id="IPR036590">
    <property type="entry name" value="SRAP-like"/>
</dbReference>
<dbReference type="Pfam" id="PF02586">
    <property type="entry name" value="SRAP"/>
    <property type="match status" value="1"/>
</dbReference>
<keyword evidence="6" id="KW-0238">DNA-binding</keyword>
<keyword evidence="7" id="KW-0456">Lyase</keyword>
<dbReference type="SUPFAM" id="SSF143081">
    <property type="entry name" value="BB1717-like"/>
    <property type="match status" value="1"/>
</dbReference>
<evidence type="ECO:0000256" key="8">
    <source>
        <dbReference type="RuleBase" id="RU364100"/>
    </source>
</evidence>
<keyword evidence="5" id="KW-0190">Covalent protein-DNA linkage</keyword>
<dbReference type="RefSeq" id="WP_254569554.1">
    <property type="nucleotide sequence ID" value="NZ_CP098502.1"/>
</dbReference>
<name>A0ABY5DPI0_9ACTN</name>
<evidence type="ECO:0000256" key="6">
    <source>
        <dbReference type="ARBA" id="ARBA00023125"/>
    </source>
</evidence>
<dbReference type="EMBL" id="CP098502">
    <property type="protein sequence ID" value="UTI62819.1"/>
    <property type="molecule type" value="Genomic_DNA"/>
</dbReference>
<feature type="region of interest" description="Disordered" evidence="9">
    <location>
        <begin position="212"/>
        <end position="236"/>
    </location>
</feature>
<dbReference type="EC" id="3.4.-.-" evidence="8"/>
<comment type="similarity">
    <text evidence="1 8">Belongs to the SOS response-associated peptidase family.</text>
</comment>
<dbReference type="PANTHER" id="PTHR13604:SF0">
    <property type="entry name" value="ABASIC SITE PROCESSING PROTEIN HMCES"/>
    <property type="match status" value="1"/>
</dbReference>
<keyword evidence="4 8" id="KW-0378">Hydrolase</keyword>
<evidence type="ECO:0000256" key="3">
    <source>
        <dbReference type="ARBA" id="ARBA00022763"/>
    </source>
</evidence>